<gene>
    <name evidence="1" type="ORF">MNKW57_13660</name>
</gene>
<protein>
    <submittedName>
        <fullName evidence="1">Uncharacterized protein</fullName>
    </submittedName>
</protein>
<comment type="caution">
    <text evidence="1">The sequence shown here is derived from an EMBL/GenBank/DDBJ whole genome shotgun (WGS) entry which is preliminary data.</text>
</comment>
<dbReference type="EMBL" id="BSYJ01000003">
    <property type="protein sequence ID" value="GMG87045.1"/>
    <property type="molecule type" value="Genomic_DNA"/>
</dbReference>
<sequence>MQWQLVTFKRAKVLQLGGKWQERAEKVLQLLVAPLQEVDLLIAQGLQGVMKRRVLPLARLTLEGYRAPEVGFFTEQCTELLETLEV</sequence>
<dbReference type="Proteomes" id="UP001224392">
    <property type="component" value="Unassembled WGS sequence"/>
</dbReference>
<keyword evidence="2" id="KW-1185">Reference proteome</keyword>
<proteinExistence type="predicted"/>
<name>A0ABQ6LY93_9GAMM</name>
<organism evidence="1 2">
    <name type="scientific">Biformimicrobium ophioploci</name>
    <dbReference type="NCBI Taxonomy" id="3036711"/>
    <lineage>
        <taxon>Bacteria</taxon>
        <taxon>Pseudomonadati</taxon>
        <taxon>Pseudomonadota</taxon>
        <taxon>Gammaproteobacteria</taxon>
        <taxon>Cellvibrionales</taxon>
        <taxon>Microbulbiferaceae</taxon>
        <taxon>Biformimicrobium</taxon>
    </lineage>
</organism>
<evidence type="ECO:0000313" key="1">
    <source>
        <dbReference type="EMBL" id="GMG87045.1"/>
    </source>
</evidence>
<evidence type="ECO:0000313" key="2">
    <source>
        <dbReference type="Proteomes" id="UP001224392"/>
    </source>
</evidence>
<reference evidence="1 2" key="1">
    <citation type="submission" date="2023-04" db="EMBL/GenBank/DDBJ databases">
        <title>Marinobulbifer ophiurae gen. nov., sp. Nov., isolate from tissue of brittle star Ophioplocus japonicus.</title>
        <authorList>
            <person name="Kawano K."/>
            <person name="Sawayama S."/>
            <person name="Nakagawa S."/>
        </authorList>
    </citation>
    <scope>NUCLEOTIDE SEQUENCE [LARGE SCALE GENOMIC DNA]</scope>
    <source>
        <strain evidence="1 2">NKW57</strain>
    </source>
</reference>
<accession>A0ABQ6LY93</accession>